<dbReference type="SUPFAM" id="SSF51556">
    <property type="entry name" value="Metallo-dependent hydrolases"/>
    <property type="match status" value="1"/>
</dbReference>
<dbReference type="InterPro" id="IPR006680">
    <property type="entry name" value="Amidohydro-rel"/>
</dbReference>
<dbReference type="GO" id="GO:0016831">
    <property type="term" value="F:carboxy-lyase activity"/>
    <property type="evidence" value="ECO:0007669"/>
    <property type="project" value="InterPro"/>
</dbReference>
<dbReference type="AlphaFoldDB" id="A0A7C1B7W1"/>
<dbReference type="InterPro" id="IPR032466">
    <property type="entry name" value="Metal_Hydrolase"/>
</dbReference>
<keyword evidence="1" id="KW-0456">Lyase</keyword>
<evidence type="ECO:0000256" key="1">
    <source>
        <dbReference type="ARBA" id="ARBA00023239"/>
    </source>
</evidence>
<name>A0A7C1B7W1_9EURY</name>
<dbReference type="PANTHER" id="PTHR21240">
    <property type="entry name" value="2-AMINO-3-CARBOXYLMUCONATE-6-SEMIALDEHYDE DECARBOXYLASE"/>
    <property type="match status" value="1"/>
</dbReference>
<dbReference type="EMBL" id="DQZR01000255">
    <property type="protein sequence ID" value="HDM36797.1"/>
    <property type="molecule type" value="Genomic_DNA"/>
</dbReference>
<dbReference type="PANTHER" id="PTHR21240:SF19">
    <property type="entry name" value="CATALYTIC_ HYDROLASE"/>
    <property type="match status" value="1"/>
</dbReference>
<sequence length="284" mass="32610">MSLIKPIDIHAHPPTEDYLIRSGGKYIKHAAEYFRISIKPRSIEEMLEAYDRAGVDRIVIVAWDAETTTGLPKTSNEYIAEIVDRYPDRFIGFASVDPWKGEIAIRDLEVAIRDLGLSGVKFQQAIQAFFPNDRRFYPIYEKCVELKIPVQFHLGMTGAGAGVRGGDGIRLKYTRPIYLDEVAADFPELTIIGLHPSWPWQEESIAIAMHKANFYLDLSGWLPTYFPETLVRYARTLLKNKCLFGTDYPFIDPERWLYSFNKLGFEDEVKELILEKNARRVLGI</sequence>
<dbReference type="Gene3D" id="3.20.20.140">
    <property type="entry name" value="Metal-dependent hydrolases"/>
    <property type="match status" value="1"/>
</dbReference>
<dbReference type="Proteomes" id="UP000885863">
    <property type="component" value="Unassembled WGS sequence"/>
</dbReference>
<proteinExistence type="predicted"/>
<accession>A0A7C1B7W1</accession>
<protein>
    <submittedName>
        <fullName evidence="3">Amidohydrolase</fullName>
    </submittedName>
</protein>
<evidence type="ECO:0000259" key="2">
    <source>
        <dbReference type="Pfam" id="PF04909"/>
    </source>
</evidence>
<feature type="domain" description="Amidohydrolase-related" evidence="2">
    <location>
        <begin position="7"/>
        <end position="284"/>
    </location>
</feature>
<gene>
    <name evidence="3" type="ORF">ENG09_06105</name>
</gene>
<dbReference type="Pfam" id="PF04909">
    <property type="entry name" value="Amidohydro_2"/>
    <property type="match status" value="1"/>
</dbReference>
<organism evidence="3">
    <name type="scientific">Candidatus Syntropharchaeum butanivorans</name>
    <dbReference type="NCBI Taxonomy" id="1839936"/>
    <lineage>
        <taxon>Archaea</taxon>
        <taxon>Methanobacteriati</taxon>
        <taxon>Methanobacteriota</taxon>
        <taxon>Stenosarchaea group</taxon>
        <taxon>Methanomicrobia</taxon>
        <taxon>Methanosarcinales</taxon>
        <taxon>ANME-2 cluster</taxon>
        <taxon>Candidatus Syntropharchaeum</taxon>
    </lineage>
</organism>
<reference evidence="3" key="1">
    <citation type="journal article" date="2020" name="mSystems">
        <title>Genome- and Community-Level Interaction Insights into Carbon Utilization and Element Cycling Functions of Hydrothermarchaeota in Hydrothermal Sediment.</title>
        <authorList>
            <person name="Zhou Z."/>
            <person name="Liu Y."/>
            <person name="Xu W."/>
            <person name="Pan J."/>
            <person name="Luo Z.H."/>
            <person name="Li M."/>
        </authorList>
    </citation>
    <scope>NUCLEOTIDE SEQUENCE [LARGE SCALE GENOMIC DNA]</scope>
    <source>
        <strain evidence="3">HyVt-185</strain>
    </source>
</reference>
<dbReference type="CDD" id="cd01292">
    <property type="entry name" value="metallo-dependent_hydrolases"/>
    <property type="match status" value="1"/>
</dbReference>
<dbReference type="GO" id="GO:0016787">
    <property type="term" value="F:hydrolase activity"/>
    <property type="evidence" value="ECO:0007669"/>
    <property type="project" value="InterPro"/>
</dbReference>
<comment type="caution">
    <text evidence="3">The sequence shown here is derived from an EMBL/GenBank/DDBJ whole genome shotgun (WGS) entry which is preliminary data.</text>
</comment>
<evidence type="ECO:0000313" key="3">
    <source>
        <dbReference type="EMBL" id="HDM36797.1"/>
    </source>
</evidence>
<dbReference type="InterPro" id="IPR032465">
    <property type="entry name" value="ACMSD"/>
</dbReference>